<protein>
    <submittedName>
        <fullName evidence="6">Mycofactocin system glycosyltransferase</fullName>
    </submittedName>
</protein>
<keyword evidence="4" id="KW-0812">Transmembrane</keyword>
<dbReference type="PANTHER" id="PTHR43179">
    <property type="entry name" value="RHAMNOSYLTRANSFERASE WBBL"/>
    <property type="match status" value="1"/>
</dbReference>
<dbReference type="Pfam" id="PF00535">
    <property type="entry name" value="Glycos_transf_2"/>
    <property type="match status" value="1"/>
</dbReference>
<dbReference type="SUPFAM" id="SSF53448">
    <property type="entry name" value="Nucleotide-diphospho-sugar transferases"/>
    <property type="match status" value="1"/>
</dbReference>
<sequence>MPDHTIPDRADPTVAFIVPHKGRTDMLAQTLRSVFEQNTALTWQICVATQEPDLSLTALGVPQDAQVRLLHAPASLTISELRNLGLEQSRSEFVVFLDADVQLSPNWLEAMYALLTNNPDYAIVSAIQANSQDAPVLERIRTALSNAKTDAEVDFLPGRNLFMRRVTVETIGGFPPHLVTCEDYYFTDQARRQGRLFYSSQASYIHLGEDKAFWPMFKKEIWRGQSNFQSVRGRYISWREIPSFIMPLLIPAGLLILLIGVWAGFLGLSVAGAGIVLLPPLLYSLRLKITTGKDLPLTELVKFYLLYFPARAYGTIRGLFAPITHSGSSRLA</sequence>
<keyword evidence="2" id="KW-0328">Glycosyltransferase</keyword>
<proteinExistence type="inferred from homology"/>
<evidence type="ECO:0000313" key="7">
    <source>
        <dbReference type="Proteomes" id="UP001432180"/>
    </source>
</evidence>
<evidence type="ECO:0000256" key="2">
    <source>
        <dbReference type="ARBA" id="ARBA00022676"/>
    </source>
</evidence>
<evidence type="ECO:0000259" key="5">
    <source>
        <dbReference type="Pfam" id="PF00535"/>
    </source>
</evidence>
<evidence type="ECO:0000256" key="1">
    <source>
        <dbReference type="ARBA" id="ARBA00006739"/>
    </source>
</evidence>
<comment type="similarity">
    <text evidence="1">Belongs to the glycosyltransferase 2 family.</text>
</comment>
<feature type="domain" description="Glycosyltransferase 2-like" evidence="5">
    <location>
        <begin position="16"/>
        <end position="140"/>
    </location>
</feature>
<keyword evidence="7" id="KW-1185">Reference proteome</keyword>
<dbReference type="InterPro" id="IPR001173">
    <property type="entry name" value="Glyco_trans_2-like"/>
</dbReference>
<dbReference type="InterPro" id="IPR029044">
    <property type="entry name" value="Nucleotide-diphossugar_trans"/>
</dbReference>
<keyword evidence="3" id="KW-0808">Transferase</keyword>
<keyword evidence="4" id="KW-0472">Membrane</keyword>
<name>A0ABZ0SB24_9GAMM</name>
<feature type="transmembrane region" description="Helical" evidence="4">
    <location>
        <begin position="241"/>
        <end position="259"/>
    </location>
</feature>
<accession>A0ABZ0SB24</accession>
<gene>
    <name evidence="6" type="ORF">Thiowin_02763</name>
</gene>
<reference evidence="6 7" key="1">
    <citation type="journal article" date="2023" name="Microorganisms">
        <title>Thiorhodovibrio frisius and Trv. litoralis spp. nov., Two Novel Members from a Clade of Fastidious Purple Sulfur Bacteria That Exhibit Unique Red-Shifted Light-Harvesting Capabilities.</title>
        <authorList>
            <person name="Methner A."/>
            <person name="Kuzyk S.B."/>
            <person name="Petersen J."/>
            <person name="Bauer S."/>
            <person name="Brinkmann H."/>
            <person name="Sichau K."/>
            <person name="Wanner G."/>
            <person name="Wolf J."/>
            <person name="Neumann-Schaal M."/>
            <person name="Henke P."/>
            <person name="Tank M."/>
            <person name="Sproer C."/>
            <person name="Bunk B."/>
            <person name="Overmann J."/>
        </authorList>
    </citation>
    <scope>NUCLEOTIDE SEQUENCE [LARGE SCALE GENOMIC DNA]</scope>
    <source>
        <strain evidence="6 7">DSM 6702</strain>
    </source>
</reference>
<feature type="transmembrane region" description="Helical" evidence="4">
    <location>
        <begin position="265"/>
        <end position="285"/>
    </location>
</feature>
<dbReference type="PANTHER" id="PTHR43179:SF12">
    <property type="entry name" value="GALACTOFURANOSYLTRANSFERASE GLFT2"/>
    <property type="match status" value="1"/>
</dbReference>
<evidence type="ECO:0000256" key="3">
    <source>
        <dbReference type="ARBA" id="ARBA00022679"/>
    </source>
</evidence>
<dbReference type="Gene3D" id="3.90.550.10">
    <property type="entry name" value="Spore Coat Polysaccharide Biosynthesis Protein SpsA, Chain A"/>
    <property type="match status" value="1"/>
</dbReference>
<organism evidence="6 7">
    <name type="scientific">Thiorhodovibrio winogradskyi</name>
    <dbReference type="NCBI Taxonomy" id="77007"/>
    <lineage>
        <taxon>Bacteria</taxon>
        <taxon>Pseudomonadati</taxon>
        <taxon>Pseudomonadota</taxon>
        <taxon>Gammaproteobacteria</taxon>
        <taxon>Chromatiales</taxon>
        <taxon>Chromatiaceae</taxon>
        <taxon>Thiorhodovibrio</taxon>
    </lineage>
</organism>
<evidence type="ECO:0000313" key="6">
    <source>
        <dbReference type="EMBL" id="WPL17724.1"/>
    </source>
</evidence>
<dbReference type="RefSeq" id="WP_328983533.1">
    <property type="nucleotide sequence ID" value="NZ_CP121472.1"/>
</dbReference>
<dbReference type="Proteomes" id="UP001432180">
    <property type="component" value="Chromosome"/>
</dbReference>
<dbReference type="CDD" id="cd00761">
    <property type="entry name" value="Glyco_tranf_GTA_type"/>
    <property type="match status" value="1"/>
</dbReference>
<dbReference type="EMBL" id="CP121472">
    <property type="protein sequence ID" value="WPL17724.1"/>
    <property type="molecule type" value="Genomic_DNA"/>
</dbReference>
<evidence type="ECO:0000256" key="4">
    <source>
        <dbReference type="SAM" id="Phobius"/>
    </source>
</evidence>
<keyword evidence="4" id="KW-1133">Transmembrane helix</keyword>